<reference evidence="1 2" key="1">
    <citation type="submission" date="2015-11" db="EMBL/GenBank/DDBJ databases">
        <title>Draft genome sequences of new species of the genus Lactobacillus isolated from orchardgrass silage.</title>
        <authorList>
            <person name="Tohno M."/>
            <person name="Tanizawa Y."/>
            <person name="Arita M."/>
        </authorList>
    </citation>
    <scope>NUCLEOTIDE SEQUENCE [LARGE SCALE GENOMIC DNA]</scope>
    <source>
        <strain evidence="1 2">IWT5</strain>
    </source>
</reference>
<comment type="caution">
    <text evidence="1">The sequence shown here is derived from an EMBL/GenBank/DDBJ whole genome shotgun (WGS) entry which is preliminary data.</text>
</comment>
<keyword evidence="2" id="KW-1185">Reference proteome</keyword>
<proteinExistence type="predicted"/>
<evidence type="ECO:0000313" key="2">
    <source>
        <dbReference type="Proteomes" id="UP000223370"/>
    </source>
</evidence>
<accession>A0A1Z5J2I3</accession>
<evidence type="ECO:0000313" key="1">
    <source>
        <dbReference type="EMBL" id="GAX08109.1"/>
    </source>
</evidence>
<protein>
    <submittedName>
        <fullName evidence="1">Uncharacterized protein</fullName>
    </submittedName>
</protein>
<dbReference type="AlphaFoldDB" id="A0A1Z5J2I3"/>
<organism evidence="1 2">
    <name type="scientific">Secundilactobacillus silagincola</name>
    <dbReference type="NCBI Taxonomy" id="1714681"/>
    <lineage>
        <taxon>Bacteria</taxon>
        <taxon>Bacillati</taxon>
        <taxon>Bacillota</taxon>
        <taxon>Bacilli</taxon>
        <taxon>Lactobacillales</taxon>
        <taxon>Lactobacillaceae</taxon>
        <taxon>Secundilactobacillus</taxon>
    </lineage>
</organism>
<sequence length="211" mass="24217">MKDSEFCDHADLNYVVFNVTIDDASDLSTHGDFYKLLQPVEEPFQFLFNQITYTDDSAQLILTALSLTEVPLYSVATTLLDSKQGLHYIITNQGHGRAPIDIPWYDEPESGNTLSETVSLKIRDKSLCRSEDKVRHYLESISDTVNLVIINKIDVFPRKISRVLFTLISLDEITEADVFTTDSLLGDYGRFRYHIDDHCLNIGEKRLKVWY</sequence>
<gene>
    <name evidence="1" type="ORF">IWT5_01261</name>
</gene>
<dbReference type="EMBL" id="BCMJ01000004">
    <property type="protein sequence ID" value="GAX08109.1"/>
    <property type="molecule type" value="Genomic_DNA"/>
</dbReference>
<name>A0A1Z5J2I3_9LACO</name>
<dbReference type="Proteomes" id="UP000223370">
    <property type="component" value="Unassembled WGS sequence"/>
</dbReference>